<dbReference type="PANTHER" id="PTHR31531:SF2">
    <property type="entry name" value="E3 UBIQUITIN-PROTEIN LIGASE E3D"/>
    <property type="match status" value="1"/>
</dbReference>
<evidence type="ECO:0000313" key="12">
    <source>
        <dbReference type="EMBL" id="KAG7295296.1"/>
    </source>
</evidence>
<dbReference type="EC" id="2.3.2.26" evidence="2"/>
<comment type="subunit">
    <text evidence="10">Interacts with UBE2C/UbcH10 (E2 ubiquitin-conjugating enzyme). In vitro, interacts with cyclin-B.</text>
</comment>
<name>A0ABQ7PQN7_PLUXY</name>
<feature type="domain" description="PARP-type" evidence="11">
    <location>
        <begin position="139"/>
        <end position="182"/>
    </location>
</feature>
<evidence type="ECO:0000256" key="2">
    <source>
        <dbReference type="ARBA" id="ARBA00012485"/>
    </source>
</evidence>
<organism evidence="12 13">
    <name type="scientific">Plutella xylostella</name>
    <name type="common">Diamondback moth</name>
    <name type="synonym">Plutella maculipennis</name>
    <dbReference type="NCBI Taxonomy" id="51655"/>
    <lineage>
        <taxon>Eukaryota</taxon>
        <taxon>Metazoa</taxon>
        <taxon>Ecdysozoa</taxon>
        <taxon>Arthropoda</taxon>
        <taxon>Hexapoda</taxon>
        <taxon>Insecta</taxon>
        <taxon>Pterygota</taxon>
        <taxon>Neoptera</taxon>
        <taxon>Endopterygota</taxon>
        <taxon>Lepidoptera</taxon>
        <taxon>Glossata</taxon>
        <taxon>Ditrysia</taxon>
        <taxon>Yponomeutoidea</taxon>
        <taxon>Plutellidae</taxon>
        <taxon>Plutella</taxon>
    </lineage>
</organism>
<keyword evidence="13" id="KW-1185">Reference proteome</keyword>
<evidence type="ECO:0000256" key="4">
    <source>
        <dbReference type="ARBA" id="ARBA00022723"/>
    </source>
</evidence>
<reference evidence="12 13" key="1">
    <citation type="submission" date="2021-06" db="EMBL/GenBank/DDBJ databases">
        <title>A haploid diamondback moth (Plutella xylostella L.) genome assembly resolves 31 chromosomes and identifies a diamide resistance mutation.</title>
        <authorList>
            <person name="Ward C.M."/>
            <person name="Perry K.D."/>
            <person name="Baker G."/>
            <person name="Powis K."/>
            <person name="Heckel D.G."/>
            <person name="Baxter S.W."/>
        </authorList>
    </citation>
    <scope>NUCLEOTIDE SEQUENCE [LARGE SCALE GENOMIC DNA]</scope>
    <source>
        <strain evidence="12 13">LV</strain>
        <tissue evidence="12">Single pupa</tissue>
    </source>
</reference>
<evidence type="ECO:0000256" key="9">
    <source>
        <dbReference type="ARBA" id="ARBA00053831"/>
    </source>
</evidence>
<evidence type="ECO:0000259" key="11">
    <source>
        <dbReference type="PROSITE" id="PS50064"/>
    </source>
</evidence>
<keyword evidence="4" id="KW-0479">Metal-binding</keyword>
<comment type="caution">
    <text evidence="12">The sequence shown here is derived from an EMBL/GenBank/DDBJ whole genome shotgun (WGS) entry which is preliminary data.</text>
</comment>
<evidence type="ECO:0000256" key="3">
    <source>
        <dbReference type="ARBA" id="ARBA00013646"/>
    </source>
</evidence>
<evidence type="ECO:0000256" key="7">
    <source>
        <dbReference type="ARBA" id="ARBA00032234"/>
    </source>
</evidence>
<proteinExistence type="predicted"/>
<protein>
    <recommendedName>
        <fullName evidence="3">E3 ubiquitin-protein ligase E3D</fullName>
        <ecNumber evidence="2">2.3.2.26</ecNumber>
    </recommendedName>
    <alternativeName>
        <fullName evidence="8">HECT-type E3 ubiquitin transferase E3D</fullName>
    </alternativeName>
    <alternativeName>
        <fullName evidence="7">UbcH10-binding protein with a HECT-like domain</fullName>
    </alternativeName>
    <alternativeName>
        <fullName evidence="6">Ubiquitin-conjugating enzyme E2C-binding protein</fullName>
    </alternativeName>
</protein>
<evidence type="ECO:0000313" key="13">
    <source>
        <dbReference type="Proteomes" id="UP000823941"/>
    </source>
</evidence>
<evidence type="ECO:0000256" key="10">
    <source>
        <dbReference type="ARBA" id="ARBA00064185"/>
    </source>
</evidence>
<evidence type="ECO:0000256" key="1">
    <source>
        <dbReference type="ARBA" id="ARBA00000885"/>
    </source>
</evidence>
<dbReference type="PROSITE" id="PS50064">
    <property type="entry name" value="ZF_PARP_2"/>
    <property type="match status" value="1"/>
</dbReference>
<dbReference type="Proteomes" id="UP000823941">
    <property type="component" value="Chromosome 31"/>
</dbReference>
<evidence type="ECO:0000256" key="8">
    <source>
        <dbReference type="ARBA" id="ARBA00032298"/>
    </source>
</evidence>
<sequence>MLIENVFMELRARLRSCNVYITTTIDFSKNCNLKINIQSNCITLNYYNNNSDKFNRRDSLSSIESLSDCYSEDDSDDTIVIPLGEFCHIIPNSMSGLKIEKNNISFRILTESKNGGTFYTELLKTNADKPKHETHHVTFNVKIGDDVKINCKNCSNTVSKDKVQFKRVLELPTSNLDMSEWFCCNHGGCSQPITEVKPANEDFLYRLTYFVLSLTVLSEKSLKFNSKRELYHCNRCLAWLGIKNKDTVKLFNSTVKLEQNGEEAAILNHLNSLSQNPDINDFIYTIESLAKEFNLGLQYTLLCKLILECTISTNKKQYLLIWIMDKELQVLQNSDCINGTMKLKSSYLAKILYKTEDSLNEEVESWISDPSVVSTEVSKPVFFSGIDHLNQMSMKVPESFRSTNGFSVSYLKV</sequence>
<dbReference type="InterPro" id="IPR019193">
    <property type="entry name" value="UBQ-conj_enz_E2-bd_prot"/>
</dbReference>
<comment type="catalytic activity">
    <reaction evidence="1">
        <text>S-ubiquitinyl-[E2 ubiquitin-conjugating enzyme]-L-cysteine + [acceptor protein]-L-lysine = [E2 ubiquitin-conjugating enzyme]-L-cysteine + N(6)-ubiquitinyl-[acceptor protein]-L-lysine.</text>
        <dbReference type="EC" id="2.3.2.26"/>
    </reaction>
</comment>
<gene>
    <name evidence="12" type="ORF">JYU34_022301</name>
</gene>
<accession>A0ABQ7PQN7</accession>
<keyword evidence="5" id="KW-0862">Zinc</keyword>
<comment type="function">
    <text evidence="9">E3 ubiquitin-protein ligase which accepts ubiquitin from specific E2 ubiquitin-conjugating enzymes, and transfers it to substrates, generally promoting their degradation by the proteasome. Independently of its E3 ubiquitin-protein ligase activity, acts as an inhibitor of CPSF3 endonuclease activity by blocking CPSF3 active site.</text>
</comment>
<dbReference type="Pfam" id="PF09814">
    <property type="entry name" value="HECT_2"/>
    <property type="match status" value="1"/>
</dbReference>
<evidence type="ECO:0000256" key="5">
    <source>
        <dbReference type="ARBA" id="ARBA00022833"/>
    </source>
</evidence>
<dbReference type="EMBL" id="JAHIBW010000031">
    <property type="protein sequence ID" value="KAG7295296.1"/>
    <property type="molecule type" value="Genomic_DNA"/>
</dbReference>
<dbReference type="PANTHER" id="PTHR31531">
    <property type="entry name" value="E3 UBIQUITIN-PROTEIN LIGASE E3D FAMILY MEMBER"/>
    <property type="match status" value="1"/>
</dbReference>
<evidence type="ECO:0000256" key="6">
    <source>
        <dbReference type="ARBA" id="ARBA00029737"/>
    </source>
</evidence>
<dbReference type="InterPro" id="IPR001510">
    <property type="entry name" value="Znf_PARP"/>
</dbReference>